<dbReference type="EMBL" id="JABBJJ010000111">
    <property type="protein sequence ID" value="NMO17820.1"/>
    <property type="molecule type" value="Genomic_DNA"/>
</dbReference>
<sequence>MRERSWFFHVVMMMVLCLGPGRAAAELPLLSLPSMGTVGLQTDVLAGSSSAGLGTYIPFPCTREADGLVLEARQGFRNAAFNAEAAYHLRFSPTHSDVLSDSLNVAMQLGLHLHTATRRSDEAGLGPALGFSLSRVLTDVPWKGYVEGFAGVQGSTVMSPSSARLDVPVRASLGLQGRVGRVHLMLVTRGGYDDFRRDFGGRPTVDATLAVGLWHFENLLDRVRR</sequence>
<evidence type="ECO:0000313" key="2">
    <source>
        <dbReference type="Proteomes" id="UP000518300"/>
    </source>
</evidence>
<dbReference type="Proteomes" id="UP000518300">
    <property type="component" value="Unassembled WGS sequence"/>
</dbReference>
<evidence type="ECO:0000313" key="1">
    <source>
        <dbReference type="EMBL" id="NMO17820.1"/>
    </source>
</evidence>
<dbReference type="AlphaFoldDB" id="A0A848LJC7"/>
<gene>
    <name evidence="1" type="ORF">HG543_23610</name>
</gene>
<dbReference type="RefSeq" id="WP_169347100.1">
    <property type="nucleotide sequence ID" value="NZ_JABBJJ010000111.1"/>
</dbReference>
<name>A0A848LJC7_9BACT</name>
<reference evidence="1 2" key="1">
    <citation type="submission" date="2020-04" db="EMBL/GenBank/DDBJ databases">
        <title>Draft genome of Pyxidicoccus fallax type strain.</title>
        <authorList>
            <person name="Whitworth D.E."/>
        </authorList>
    </citation>
    <scope>NUCLEOTIDE SEQUENCE [LARGE SCALE GENOMIC DNA]</scope>
    <source>
        <strain evidence="1 2">DSM 14698</strain>
    </source>
</reference>
<protein>
    <submittedName>
        <fullName evidence="1">Uncharacterized protein</fullName>
    </submittedName>
</protein>
<proteinExistence type="predicted"/>
<comment type="caution">
    <text evidence="1">The sequence shown here is derived from an EMBL/GenBank/DDBJ whole genome shotgun (WGS) entry which is preliminary data.</text>
</comment>
<keyword evidence="2" id="KW-1185">Reference proteome</keyword>
<organism evidence="1 2">
    <name type="scientific">Pyxidicoccus fallax</name>
    <dbReference type="NCBI Taxonomy" id="394095"/>
    <lineage>
        <taxon>Bacteria</taxon>
        <taxon>Pseudomonadati</taxon>
        <taxon>Myxococcota</taxon>
        <taxon>Myxococcia</taxon>
        <taxon>Myxococcales</taxon>
        <taxon>Cystobacterineae</taxon>
        <taxon>Myxococcaceae</taxon>
        <taxon>Pyxidicoccus</taxon>
    </lineage>
</organism>
<accession>A0A848LJC7</accession>